<proteinExistence type="predicted"/>
<evidence type="ECO:0000313" key="3">
    <source>
        <dbReference type="Proteomes" id="UP000800093"/>
    </source>
</evidence>
<evidence type="ECO:0000256" key="1">
    <source>
        <dbReference type="SAM" id="Phobius"/>
    </source>
</evidence>
<evidence type="ECO:0000313" key="2">
    <source>
        <dbReference type="EMBL" id="KAF2269090.1"/>
    </source>
</evidence>
<feature type="transmembrane region" description="Helical" evidence="1">
    <location>
        <begin position="28"/>
        <end position="48"/>
    </location>
</feature>
<keyword evidence="3" id="KW-1185">Reference proteome</keyword>
<dbReference type="Proteomes" id="UP000800093">
    <property type="component" value="Unassembled WGS sequence"/>
</dbReference>
<keyword evidence="1" id="KW-0812">Transmembrane</keyword>
<sequence length="105" mass="12020">MRAGQPPMSSTTPINSSQPNKWTLEAQIALAGLFVMIFVPAVIALQRIRTQTLWARLRGIFHNKRVDLEQDVESRPRPQTITFWNVKDVSVVRTQQQKAYSTSLR</sequence>
<name>A0A9P4N9I0_9PLEO</name>
<reference evidence="3" key="1">
    <citation type="journal article" date="2020" name="Stud. Mycol.">
        <title>101 Dothideomycetes genomes: A test case for predicting lifestyles and emergence of pathogens.</title>
        <authorList>
            <person name="Haridas S."/>
            <person name="Albert R."/>
            <person name="Binder M."/>
            <person name="Bloem J."/>
            <person name="LaButti K."/>
            <person name="Salamov A."/>
            <person name="Andreopoulos B."/>
            <person name="Baker S."/>
            <person name="Barry K."/>
            <person name="Bills G."/>
            <person name="Bluhm B."/>
            <person name="Cannon C."/>
            <person name="Castanera R."/>
            <person name="Culley D."/>
            <person name="Daum C."/>
            <person name="Ezra D."/>
            <person name="Gonzalez J."/>
            <person name="Henrissat B."/>
            <person name="Kuo A."/>
            <person name="Liang C."/>
            <person name="Lipzen A."/>
            <person name="Lutzoni F."/>
            <person name="Magnuson J."/>
            <person name="Mondo S."/>
            <person name="Nolan M."/>
            <person name="Ohm R."/>
            <person name="Pangilinan J."/>
            <person name="Park H.-J."/>
            <person name="Ramirez L."/>
            <person name="Alfaro M."/>
            <person name="Sun H."/>
            <person name="Tritt A."/>
            <person name="Yoshinaga Y."/>
            <person name="Zwiers L.-H."/>
            <person name="Turgeon B."/>
            <person name="Goodwin S."/>
            <person name="Spatafora J."/>
            <person name="Crous P."/>
            <person name="Grigoriev I."/>
        </authorList>
    </citation>
    <scope>NUCLEOTIDE SEQUENCE [LARGE SCALE GENOMIC DNA]</scope>
    <source>
        <strain evidence="3">CBS 304.66</strain>
    </source>
</reference>
<organism evidence="2 3">
    <name type="scientific">Lojkania enalia</name>
    <dbReference type="NCBI Taxonomy" id="147567"/>
    <lineage>
        <taxon>Eukaryota</taxon>
        <taxon>Fungi</taxon>
        <taxon>Dikarya</taxon>
        <taxon>Ascomycota</taxon>
        <taxon>Pezizomycotina</taxon>
        <taxon>Dothideomycetes</taxon>
        <taxon>Pleosporomycetidae</taxon>
        <taxon>Pleosporales</taxon>
        <taxon>Pleosporales incertae sedis</taxon>
        <taxon>Lojkania</taxon>
    </lineage>
</organism>
<protein>
    <submittedName>
        <fullName evidence="2">Uncharacterized protein</fullName>
    </submittedName>
</protein>
<accession>A0A9P4N9I0</accession>
<dbReference type="EMBL" id="ML986583">
    <property type="protein sequence ID" value="KAF2269090.1"/>
    <property type="molecule type" value="Genomic_DNA"/>
</dbReference>
<keyword evidence="1" id="KW-0472">Membrane</keyword>
<comment type="caution">
    <text evidence="2">The sequence shown here is derived from an EMBL/GenBank/DDBJ whole genome shotgun (WGS) entry which is preliminary data.</text>
</comment>
<dbReference type="AlphaFoldDB" id="A0A9P4N9I0"/>
<gene>
    <name evidence="2" type="ORF">CC78DRAFT_575189</name>
</gene>
<keyword evidence="1" id="KW-1133">Transmembrane helix</keyword>